<keyword evidence="1" id="KW-0732">Signal</keyword>
<proteinExistence type="predicted"/>
<evidence type="ECO:0000256" key="1">
    <source>
        <dbReference type="SAM" id="SignalP"/>
    </source>
</evidence>
<dbReference type="InterPro" id="IPR014710">
    <property type="entry name" value="RmlC-like_jellyroll"/>
</dbReference>
<accession>A0ABU1VTH2</accession>
<name>A0ABU1VTH2_9GAMM</name>
<dbReference type="Proteomes" id="UP001267878">
    <property type="component" value="Unassembled WGS sequence"/>
</dbReference>
<dbReference type="EMBL" id="JAVDVW010000002">
    <property type="protein sequence ID" value="MDR7100523.1"/>
    <property type="molecule type" value="Genomic_DNA"/>
</dbReference>
<comment type="caution">
    <text evidence="2">The sequence shown here is derived from an EMBL/GenBank/DDBJ whole genome shotgun (WGS) entry which is preliminary data.</text>
</comment>
<sequence>MKRSITSALCLLAVAVPFSVASQDLAMTAGKNARVLLDNDKVRVIELMIPPGGKTGMHSHGDNVVYFLADGDSSQTMADGTTKTRHTKAGDTLWSGPVTHDTTNTGKTPAKALIIELKAK</sequence>
<feature type="signal peptide" evidence="1">
    <location>
        <begin position="1"/>
        <end position="21"/>
    </location>
</feature>
<reference evidence="2 3" key="1">
    <citation type="submission" date="2023-07" db="EMBL/GenBank/DDBJ databases">
        <title>Sorghum-associated microbial communities from plants grown in Nebraska, USA.</title>
        <authorList>
            <person name="Schachtman D."/>
        </authorList>
    </citation>
    <scope>NUCLEOTIDE SEQUENCE [LARGE SCALE GENOMIC DNA]</scope>
    <source>
        <strain evidence="2 3">BE187</strain>
    </source>
</reference>
<keyword evidence="3" id="KW-1185">Reference proteome</keyword>
<gene>
    <name evidence="2" type="ORF">J2X04_002904</name>
</gene>
<feature type="chain" id="PRO_5046785377" evidence="1">
    <location>
        <begin position="22"/>
        <end position="120"/>
    </location>
</feature>
<dbReference type="SUPFAM" id="SSF51182">
    <property type="entry name" value="RmlC-like cupins"/>
    <property type="match status" value="1"/>
</dbReference>
<protein>
    <submittedName>
        <fullName evidence="2">Mannose-6-phosphate isomerase-like protein (Cupin superfamily)</fullName>
    </submittedName>
</protein>
<organism evidence="2 3">
    <name type="scientific">Agrilutibacter niabensis</name>
    <dbReference type="NCBI Taxonomy" id="380628"/>
    <lineage>
        <taxon>Bacteria</taxon>
        <taxon>Pseudomonadati</taxon>
        <taxon>Pseudomonadota</taxon>
        <taxon>Gammaproteobacteria</taxon>
        <taxon>Lysobacterales</taxon>
        <taxon>Lysobacteraceae</taxon>
        <taxon>Agrilutibacter</taxon>
    </lineage>
</organism>
<evidence type="ECO:0000313" key="3">
    <source>
        <dbReference type="Proteomes" id="UP001267878"/>
    </source>
</evidence>
<dbReference type="InterPro" id="IPR011051">
    <property type="entry name" value="RmlC_Cupin_sf"/>
</dbReference>
<dbReference type="Gene3D" id="2.60.120.10">
    <property type="entry name" value="Jelly Rolls"/>
    <property type="match status" value="1"/>
</dbReference>
<evidence type="ECO:0000313" key="2">
    <source>
        <dbReference type="EMBL" id="MDR7100523.1"/>
    </source>
</evidence>
<dbReference type="RefSeq" id="WP_310055376.1">
    <property type="nucleotide sequence ID" value="NZ_JAVDVW010000002.1"/>
</dbReference>